<evidence type="ECO:0000313" key="2">
    <source>
        <dbReference type="EMBL" id="GFY86365.1"/>
    </source>
</evidence>
<gene>
    <name evidence="2" type="ORF">Acr_05g0000040</name>
</gene>
<dbReference type="EMBL" id="BJWL01000005">
    <property type="protein sequence ID" value="GFY86365.1"/>
    <property type="molecule type" value="Genomic_DNA"/>
</dbReference>
<accession>A0A7J0EIR3</accession>
<keyword evidence="3" id="KW-1185">Reference proteome</keyword>
<evidence type="ECO:0000256" key="1">
    <source>
        <dbReference type="SAM" id="SignalP"/>
    </source>
</evidence>
<feature type="signal peptide" evidence="1">
    <location>
        <begin position="1"/>
        <end position="23"/>
    </location>
</feature>
<organism evidence="2 3">
    <name type="scientific">Actinidia rufa</name>
    <dbReference type="NCBI Taxonomy" id="165716"/>
    <lineage>
        <taxon>Eukaryota</taxon>
        <taxon>Viridiplantae</taxon>
        <taxon>Streptophyta</taxon>
        <taxon>Embryophyta</taxon>
        <taxon>Tracheophyta</taxon>
        <taxon>Spermatophyta</taxon>
        <taxon>Magnoliopsida</taxon>
        <taxon>eudicotyledons</taxon>
        <taxon>Gunneridae</taxon>
        <taxon>Pentapetalae</taxon>
        <taxon>asterids</taxon>
        <taxon>Ericales</taxon>
        <taxon>Actinidiaceae</taxon>
        <taxon>Actinidia</taxon>
    </lineage>
</organism>
<reference evidence="2 3" key="1">
    <citation type="submission" date="2019-07" db="EMBL/GenBank/DDBJ databases">
        <title>De Novo Assembly of kiwifruit Actinidia rufa.</title>
        <authorList>
            <person name="Sugita-Konishi S."/>
            <person name="Sato K."/>
            <person name="Mori E."/>
            <person name="Abe Y."/>
            <person name="Kisaki G."/>
            <person name="Hamano K."/>
            <person name="Suezawa K."/>
            <person name="Otani M."/>
            <person name="Fukuda T."/>
            <person name="Manabe T."/>
            <person name="Gomi K."/>
            <person name="Tabuchi M."/>
            <person name="Akimitsu K."/>
            <person name="Kataoka I."/>
        </authorList>
    </citation>
    <scope>NUCLEOTIDE SEQUENCE [LARGE SCALE GENOMIC DNA]</scope>
    <source>
        <strain evidence="3">cv. Fuchu</strain>
    </source>
</reference>
<dbReference type="AlphaFoldDB" id="A0A7J0EIR3"/>
<protein>
    <recommendedName>
        <fullName evidence="4">Secreted protein</fullName>
    </recommendedName>
</protein>
<comment type="caution">
    <text evidence="2">The sequence shown here is derived from an EMBL/GenBank/DDBJ whole genome shotgun (WGS) entry which is preliminary data.</text>
</comment>
<evidence type="ECO:0000313" key="3">
    <source>
        <dbReference type="Proteomes" id="UP000585474"/>
    </source>
</evidence>
<sequence length="117" mass="12142">MWHIMGTSQLVVVVVVAVVAVVAKEVEVEAASQVRRSNLKRWKWPKLAEEEAVAWQVVASVDLVYEGCPSQDGGSDIGSGGKTPPCVGCQSCAMGGGGTVPLAKGRGRIGVPMVPLA</sequence>
<feature type="chain" id="PRO_5029561744" description="Secreted protein" evidence="1">
    <location>
        <begin position="24"/>
        <end position="117"/>
    </location>
</feature>
<evidence type="ECO:0008006" key="4">
    <source>
        <dbReference type="Google" id="ProtNLM"/>
    </source>
</evidence>
<keyword evidence="1" id="KW-0732">Signal</keyword>
<proteinExistence type="predicted"/>
<name>A0A7J0EIR3_9ERIC</name>
<dbReference type="Proteomes" id="UP000585474">
    <property type="component" value="Unassembled WGS sequence"/>
</dbReference>